<feature type="transmembrane region" description="Helical" evidence="17">
    <location>
        <begin position="213"/>
        <end position="231"/>
    </location>
</feature>
<evidence type="ECO:0000256" key="12">
    <source>
        <dbReference type="ARBA" id="ARBA00023027"/>
    </source>
</evidence>
<dbReference type="PANTHER" id="PTHR42829">
    <property type="entry name" value="NADH-UBIQUINONE OXIDOREDUCTASE CHAIN 5"/>
    <property type="match status" value="1"/>
</dbReference>
<comment type="subcellular location">
    <subcellularLocation>
        <location evidence="2">Mitochondrion inner membrane</location>
        <topology evidence="2">Multi-pass membrane protein</topology>
    </subcellularLocation>
</comment>
<feature type="transmembrane region" description="Helical" evidence="17">
    <location>
        <begin position="12"/>
        <end position="36"/>
    </location>
</feature>
<dbReference type="AlphaFoldDB" id="R4IVA3"/>
<keyword evidence="11 17" id="KW-1133">Transmembrane helix</keyword>
<feature type="transmembrane region" description="Helical" evidence="17">
    <location>
        <begin position="338"/>
        <end position="356"/>
    </location>
</feature>
<evidence type="ECO:0000313" key="21">
    <source>
        <dbReference type="EMBL" id="AGC94482.1"/>
    </source>
</evidence>
<name>R4IVA3_9MYRI</name>
<feature type="transmembrane region" description="Helical" evidence="17">
    <location>
        <begin position="175"/>
        <end position="192"/>
    </location>
</feature>
<gene>
    <name evidence="21" type="primary">ND5</name>
</gene>
<dbReference type="Pfam" id="PF00361">
    <property type="entry name" value="Proton_antipo_M"/>
    <property type="match status" value="1"/>
</dbReference>
<dbReference type="InterPro" id="IPR003945">
    <property type="entry name" value="NU5C-like"/>
</dbReference>
<feature type="transmembrane region" description="Helical" evidence="17">
    <location>
        <begin position="151"/>
        <end position="169"/>
    </location>
</feature>
<protein>
    <recommendedName>
        <fullName evidence="4 17">NADH-ubiquinone oxidoreductase chain 5</fullName>
        <ecNumber evidence="3 17">7.1.1.2</ecNumber>
    </recommendedName>
</protein>
<dbReference type="GO" id="GO:0015990">
    <property type="term" value="P:electron transport coupled proton transport"/>
    <property type="evidence" value="ECO:0007669"/>
    <property type="project" value="TreeGrafter"/>
</dbReference>
<feature type="transmembrane region" description="Helical" evidence="17">
    <location>
        <begin position="56"/>
        <end position="77"/>
    </location>
</feature>
<evidence type="ECO:0000256" key="15">
    <source>
        <dbReference type="ARBA" id="ARBA00023136"/>
    </source>
</evidence>
<dbReference type="GO" id="GO:0005743">
    <property type="term" value="C:mitochondrial inner membrane"/>
    <property type="evidence" value="ECO:0007669"/>
    <property type="project" value="UniProtKB-SubCell"/>
</dbReference>
<dbReference type="InterPro" id="IPR010934">
    <property type="entry name" value="NADH_DH_su5_C"/>
</dbReference>
<evidence type="ECO:0000256" key="14">
    <source>
        <dbReference type="ARBA" id="ARBA00023128"/>
    </source>
</evidence>
<evidence type="ECO:0000256" key="4">
    <source>
        <dbReference type="ARBA" id="ARBA00021096"/>
    </source>
</evidence>
<evidence type="ECO:0000259" key="18">
    <source>
        <dbReference type="Pfam" id="PF00361"/>
    </source>
</evidence>
<dbReference type="InterPro" id="IPR001750">
    <property type="entry name" value="ND/Mrp_TM"/>
</dbReference>
<evidence type="ECO:0000256" key="16">
    <source>
        <dbReference type="ARBA" id="ARBA00049551"/>
    </source>
</evidence>
<dbReference type="GO" id="GO:0003954">
    <property type="term" value="F:NADH dehydrogenase activity"/>
    <property type="evidence" value="ECO:0007669"/>
    <property type="project" value="TreeGrafter"/>
</dbReference>
<dbReference type="EC" id="7.1.1.2" evidence="3 17"/>
<evidence type="ECO:0000256" key="3">
    <source>
        <dbReference type="ARBA" id="ARBA00012944"/>
    </source>
</evidence>
<evidence type="ECO:0000256" key="17">
    <source>
        <dbReference type="RuleBase" id="RU003404"/>
    </source>
</evidence>
<keyword evidence="7 17" id="KW-0812">Transmembrane</keyword>
<keyword evidence="8" id="KW-0999">Mitochondrion inner membrane</keyword>
<feature type="transmembrane region" description="Helical" evidence="17">
    <location>
        <begin position="549"/>
        <end position="565"/>
    </location>
</feature>
<dbReference type="Pfam" id="PF00662">
    <property type="entry name" value="Proton_antipo_N"/>
    <property type="match status" value="1"/>
</dbReference>
<evidence type="ECO:0000256" key="7">
    <source>
        <dbReference type="ARBA" id="ARBA00022692"/>
    </source>
</evidence>
<proteinExistence type="inferred from homology"/>
<feature type="domain" description="NADH:quinone oxidoreductase/Mrp antiporter transmembrane" evidence="18">
    <location>
        <begin position="106"/>
        <end position="381"/>
    </location>
</feature>
<dbReference type="PANTHER" id="PTHR42829:SF2">
    <property type="entry name" value="NADH-UBIQUINONE OXIDOREDUCTASE CHAIN 5"/>
    <property type="match status" value="1"/>
</dbReference>
<evidence type="ECO:0000256" key="8">
    <source>
        <dbReference type="ARBA" id="ARBA00022792"/>
    </source>
</evidence>
<feature type="domain" description="NADH dehydrogenase subunit 5 C-terminal" evidence="20">
    <location>
        <begin position="392"/>
        <end position="565"/>
    </location>
</feature>
<dbReference type="InterPro" id="IPR001516">
    <property type="entry name" value="Proton_antipo_N"/>
</dbReference>
<dbReference type="Pfam" id="PF06455">
    <property type="entry name" value="NADH5_C"/>
    <property type="match status" value="1"/>
</dbReference>
<feature type="transmembrane region" description="Helical" evidence="17">
    <location>
        <begin position="409"/>
        <end position="431"/>
    </location>
</feature>
<comment type="function">
    <text evidence="1">Core subunit of the mitochondrial membrane respiratory chain NADH dehydrogenase (Complex I) that is believed to belong to the minimal assembly required for catalysis. Complex I functions in the transfer of electrons from NADH to the respiratory chain. The immediate electron acceptor for the enzyme is believed to be ubiquinone.</text>
</comment>
<keyword evidence="9" id="KW-1278">Translocase</keyword>
<feature type="transmembrane region" description="Helical" evidence="17">
    <location>
        <begin position="295"/>
        <end position="317"/>
    </location>
</feature>
<comment type="similarity">
    <text evidence="17">Belongs to the complex I subunit 5 family.</text>
</comment>
<accession>R4IVA3</accession>
<keyword evidence="14 17" id="KW-0496">Mitochondrion</keyword>
<evidence type="ECO:0000256" key="2">
    <source>
        <dbReference type="ARBA" id="ARBA00004448"/>
    </source>
</evidence>
<keyword evidence="15 17" id="KW-0472">Membrane</keyword>
<dbReference type="GO" id="GO:0008137">
    <property type="term" value="F:NADH dehydrogenase (ubiquinone) activity"/>
    <property type="evidence" value="ECO:0007669"/>
    <property type="project" value="UniProtKB-EC"/>
</dbReference>
<keyword evidence="12 17" id="KW-0520">NAD</keyword>
<keyword evidence="13 17" id="KW-0830">Ubiquinone</keyword>
<dbReference type="EMBL" id="KC200076">
    <property type="protein sequence ID" value="AGC94482.1"/>
    <property type="molecule type" value="Genomic_DNA"/>
</dbReference>
<keyword evidence="6" id="KW-0679">Respiratory chain</keyword>
<feature type="transmembrane region" description="Helical" evidence="17">
    <location>
        <begin position="89"/>
        <end position="107"/>
    </location>
</feature>
<evidence type="ECO:0000256" key="13">
    <source>
        <dbReference type="ARBA" id="ARBA00023075"/>
    </source>
</evidence>
<evidence type="ECO:0000256" key="10">
    <source>
        <dbReference type="ARBA" id="ARBA00022982"/>
    </source>
</evidence>
<keyword evidence="10" id="KW-0249">Electron transport</keyword>
<comment type="function">
    <text evidence="17">Core subunit of the mitochondrial membrane respiratory chain NADH dehydrogenase (Complex I) which catalyzes electron transfer from NADH through the respiratory chain, using ubiquinone as an electron acceptor. Essential for the catalytic activity and assembly of complex I.</text>
</comment>
<evidence type="ECO:0000259" key="19">
    <source>
        <dbReference type="Pfam" id="PF00662"/>
    </source>
</evidence>
<evidence type="ECO:0000259" key="20">
    <source>
        <dbReference type="Pfam" id="PF06455"/>
    </source>
</evidence>
<evidence type="ECO:0000256" key="5">
    <source>
        <dbReference type="ARBA" id="ARBA00022448"/>
    </source>
</evidence>
<feature type="domain" description="NADH-Ubiquinone oxidoreductase (complex I) chain 5 N-terminal" evidence="19">
    <location>
        <begin position="44"/>
        <end position="89"/>
    </location>
</feature>
<sequence length="566" mass="64260">MKLDYSKVFSYYLMVISITLFFIGTCFMYTGVGYYFDWVFVDYMSCNFSLNFVFDWVSLFFTSFVMYISSCVMYYSISYMEDDKSKNRFSVLVFLFVVSMVLLINSTNLISLLLGWDGLGLISYCLVIYYQNLRSYNAGMITIMSNRVGDAALLMSICWMFVYGDWSYNFVYGKDLNMCFVVLFFCIFAAMTKSAQIPFSAWLPAAMAAPTPVSALVHSSTLVTAGVYLMIRFGGMYLFCGTLYKVLLIISVLTMFMAGVSANYENDLKSIIALSTLSQLGLMMFILSTGYERLAYFHLLTHAMFKALLFLCAGCYIHSFGDSQDIRKMGSVIYSTPYISMSLMLASFALLGFPYLAGFYSKDFIIEMYSQSGFGLLIYVLLALSVGLTSCYSMRLGYYVVWGSNKMSVYVLVKDCGLVMLMPMFLLGGMAIMSGSMMMWLMFPIPSFVCVGYLMKISTSFFVFAGLWMGLMIWWSYGYNKSLIKVFLGSMWFMVNLSGEFISKGSLAFGYKSVLSGDMGWVEYVGGVGMNNKLTSYSLMNQWWQNNSLKSYLFVFFISVIMILLY</sequence>
<comment type="catalytic activity">
    <reaction evidence="16 17">
        <text>a ubiquinone + NADH + 5 H(+)(in) = a ubiquinol + NAD(+) + 4 H(+)(out)</text>
        <dbReference type="Rhea" id="RHEA:29091"/>
        <dbReference type="Rhea" id="RHEA-COMP:9565"/>
        <dbReference type="Rhea" id="RHEA-COMP:9566"/>
        <dbReference type="ChEBI" id="CHEBI:15378"/>
        <dbReference type="ChEBI" id="CHEBI:16389"/>
        <dbReference type="ChEBI" id="CHEBI:17976"/>
        <dbReference type="ChEBI" id="CHEBI:57540"/>
        <dbReference type="ChEBI" id="CHEBI:57945"/>
        <dbReference type="EC" id="7.1.1.2"/>
    </reaction>
</comment>
<reference evidence="21" key="1">
    <citation type="journal article" date="2014" name="Mitochondrial DNA">
        <title>The complete mitochondrial genome of Scolopocryptops sp. (Chilopoda: Scolopendromorpha: Scolopocryptopidae).</title>
        <authorList>
            <person name="Gai Y."/>
            <person name="Ma H."/>
            <person name="Ma J."/>
            <person name="Li C."/>
            <person name="Yang Q."/>
        </authorList>
    </citation>
    <scope>NUCLEOTIDE SEQUENCE</scope>
</reference>
<evidence type="ECO:0000256" key="9">
    <source>
        <dbReference type="ARBA" id="ARBA00022967"/>
    </source>
</evidence>
<evidence type="ECO:0000256" key="11">
    <source>
        <dbReference type="ARBA" id="ARBA00022989"/>
    </source>
</evidence>
<evidence type="ECO:0000256" key="6">
    <source>
        <dbReference type="ARBA" id="ARBA00022660"/>
    </source>
</evidence>
<organism evidence="21">
    <name type="scientific">Scolopocryptops sp. 1 YG-2013</name>
    <dbReference type="NCBI Taxonomy" id="1285684"/>
    <lineage>
        <taxon>Eukaryota</taxon>
        <taxon>Metazoa</taxon>
        <taxon>Ecdysozoa</taxon>
        <taxon>Arthropoda</taxon>
        <taxon>Myriapoda</taxon>
        <taxon>Chilopoda</taxon>
        <taxon>Pleurostigmophora</taxon>
        <taxon>Scolopendromorpha</taxon>
        <taxon>Cryptopidae</taxon>
        <taxon>Scolopocryptops</taxon>
    </lineage>
</organism>
<geneLocation type="mitochondrion" evidence="21"/>
<dbReference type="PRINTS" id="PR01434">
    <property type="entry name" value="NADHDHGNASE5"/>
</dbReference>
<feature type="transmembrane region" description="Helical" evidence="17">
    <location>
        <begin position="243"/>
        <end position="264"/>
    </location>
</feature>
<evidence type="ECO:0000256" key="1">
    <source>
        <dbReference type="ARBA" id="ARBA00003257"/>
    </source>
</evidence>
<feature type="transmembrane region" description="Helical" evidence="17">
    <location>
        <begin position="461"/>
        <end position="477"/>
    </location>
</feature>
<keyword evidence="5 17" id="KW-0813">Transport</keyword>
<dbReference type="GO" id="GO:0042773">
    <property type="term" value="P:ATP synthesis coupled electron transport"/>
    <property type="evidence" value="ECO:0007669"/>
    <property type="project" value="InterPro"/>
</dbReference>
<feature type="transmembrane region" description="Helical" evidence="17">
    <location>
        <begin position="376"/>
        <end position="397"/>
    </location>
</feature>